<evidence type="ECO:0000256" key="2">
    <source>
        <dbReference type="SAM" id="Phobius"/>
    </source>
</evidence>
<dbReference type="AlphaFoldDB" id="A0A7Z7IBS5"/>
<protein>
    <submittedName>
        <fullName evidence="3">Uncharacterized protein</fullName>
    </submittedName>
</protein>
<proteinExistence type="predicted"/>
<organism evidence="3 4">
    <name type="scientific">Caballeronia arationis</name>
    <dbReference type="NCBI Taxonomy" id="1777142"/>
    <lineage>
        <taxon>Bacteria</taxon>
        <taxon>Pseudomonadati</taxon>
        <taxon>Pseudomonadota</taxon>
        <taxon>Betaproteobacteria</taxon>
        <taxon>Burkholderiales</taxon>
        <taxon>Burkholderiaceae</taxon>
        <taxon>Caballeronia</taxon>
    </lineage>
</organism>
<sequence>MEDFLNFDISAPGRERPPRRARAGRTGRPGNAKADRPELQAGEPIDIYHWAAVALVTSLMCAVLAYAAGTPTLSRASNVTSVVFGAMGSGLLLAGIVRGLRSRLAGAAVAEQPQ</sequence>
<feature type="transmembrane region" description="Helical" evidence="2">
    <location>
        <begin position="47"/>
        <end position="67"/>
    </location>
</feature>
<feature type="transmembrane region" description="Helical" evidence="2">
    <location>
        <begin position="79"/>
        <end position="97"/>
    </location>
</feature>
<feature type="region of interest" description="Disordered" evidence="1">
    <location>
        <begin position="1"/>
        <end position="38"/>
    </location>
</feature>
<dbReference type="EMBL" id="OCSU01000002">
    <property type="protein sequence ID" value="SOE82265.1"/>
    <property type="molecule type" value="Genomic_DNA"/>
</dbReference>
<evidence type="ECO:0000313" key="4">
    <source>
        <dbReference type="Proteomes" id="UP000219522"/>
    </source>
</evidence>
<dbReference type="Proteomes" id="UP000219522">
    <property type="component" value="Unassembled WGS sequence"/>
</dbReference>
<reference evidence="3 4" key="1">
    <citation type="submission" date="2017-09" db="EMBL/GenBank/DDBJ databases">
        <authorList>
            <person name="Varghese N."/>
            <person name="Submissions S."/>
        </authorList>
    </citation>
    <scope>NUCLEOTIDE SEQUENCE [LARGE SCALE GENOMIC DNA]</scope>
    <source>
        <strain evidence="3 4">OK806</strain>
    </source>
</reference>
<keyword evidence="2" id="KW-0812">Transmembrane</keyword>
<dbReference type="RefSeq" id="WP_097190423.1">
    <property type="nucleotide sequence ID" value="NZ_OCSU01000002.1"/>
</dbReference>
<keyword evidence="2" id="KW-1133">Transmembrane helix</keyword>
<comment type="caution">
    <text evidence="3">The sequence shown here is derived from an EMBL/GenBank/DDBJ whole genome shotgun (WGS) entry which is preliminary data.</text>
</comment>
<evidence type="ECO:0000256" key="1">
    <source>
        <dbReference type="SAM" id="MobiDB-lite"/>
    </source>
</evidence>
<accession>A0A7Z7IBS5</accession>
<gene>
    <name evidence="3" type="ORF">SAMN05446927_5582</name>
</gene>
<name>A0A7Z7IBS5_9BURK</name>
<evidence type="ECO:0000313" key="3">
    <source>
        <dbReference type="EMBL" id="SOE82265.1"/>
    </source>
</evidence>
<keyword evidence="4" id="KW-1185">Reference proteome</keyword>
<keyword evidence="2" id="KW-0472">Membrane</keyword>